<sequence>MSERLLRLEAVEDRIGLKKSKIYMMVSAGEFPRPVKLGNGHINGWPENEVTAWIKARIAERGEAV</sequence>
<dbReference type="STRING" id="450378.GCA_001661675_00960"/>
<proteinExistence type="predicted"/>
<accession>A0A1Z1F9Z9</accession>
<keyword evidence="3" id="KW-1185">Reference proteome</keyword>
<protein>
    <submittedName>
        <fullName evidence="2">AlpA family phage regulatory protein</fullName>
    </submittedName>
</protein>
<dbReference type="Proteomes" id="UP000195807">
    <property type="component" value="Chromosome"/>
</dbReference>
<gene>
    <name evidence="1" type="ORF">A9D14_04795</name>
    <name evidence="2" type="ORF">H4O24_10855</name>
</gene>
<name>A0A1Z1F9Z9_9SPHN</name>
<dbReference type="AlphaFoldDB" id="A0A1Z1F9Z9"/>
<dbReference type="KEGG" id="cman:A9D14_04795"/>
<dbReference type="RefSeq" id="WP_066843417.1">
    <property type="nucleotide sequence ID" value="NZ_CP019602.1"/>
</dbReference>
<dbReference type="EMBL" id="CP060052">
    <property type="protein sequence ID" value="QNE04470.1"/>
    <property type="molecule type" value="Genomic_DNA"/>
</dbReference>
<dbReference type="OrthoDB" id="1525365at2"/>
<evidence type="ECO:0000313" key="1">
    <source>
        <dbReference type="EMBL" id="ARU15621.1"/>
    </source>
</evidence>
<dbReference type="PANTHER" id="PTHR36154:SF1">
    <property type="entry name" value="DNA-BINDING TRANSCRIPTIONAL ACTIVATOR ALPA"/>
    <property type="match status" value="1"/>
</dbReference>
<dbReference type="PANTHER" id="PTHR36154">
    <property type="entry name" value="DNA-BINDING TRANSCRIPTIONAL ACTIVATOR ALPA"/>
    <property type="match status" value="1"/>
</dbReference>
<dbReference type="EMBL" id="CP019602">
    <property type="protein sequence ID" value="ARU15621.1"/>
    <property type="molecule type" value="Genomic_DNA"/>
</dbReference>
<dbReference type="Pfam" id="PF05930">
    <property type="entry name" value="Phage_AlpA"/>
    <property type="match status" value="1"/>
</dbReference>
<evidence type="ECO:0000313" key="2">
    <source>
        <dbReference type="EMBL" id="QNE04470.1"/>
    </source>
</evidence>
<reference evidence="2 4" key="2">
    <citation type="submission" date="2020-08" db="EMBL/GenBank/DDBJ databases">
        <authorList>
            <person name="Liu G."/>
            <person name="Sun C."/>
        </authorList>
    </citation>
    <scope>NUCLEOTIDE SEQUENCE [LARGE SCALE GENOMIC DNA]</scope>
    <source>
        <strain evidence="2 4">OT19</strain>
    </source>
</reference>
<evidence type="ECO:0000313" key="3">
    <source>
        <dbReference type="Proteomes" id="UP000195807"/>
    </source>
</evidence>
<dbReference type="Proteomes" id="UP000515297">
    <property type="component" value="Chromosome"/>
</dbReference>
<organism evidence="1 3">
    <name type="scientific">Croceicoccus marinus</name>
    <dbReference type="NCBI Taxonomy" id="450378"/>
    <lineage>
        <taxon>Bacteria</taxon>
        <taxon>Pseudomonadati</taxon>
        <taxon>Pseudomonadota</taxon>
        <taxon>Alphaproteobacteria</taxon>
        <taxon>Sphingomonadales</taxon>
        <taxon>Erythrobacteraceae</taxon>
        <taxon>Croceicoccus</taxon>
    </lineage>
</organism>
<dbReference type="InterPro" id="IPR010260">
    <property type="entry name" value="AlpA"/>
</dbReference>
<dbReference type="InterPro" id="IPR052931">
    <property type="entry name" value="Prophage_regulatory_activator"/>
</dbReference>
<evidence type="ECO:0000313" key="4">
    <source>
        <dbReference type="Proteomes" id="UP000515297"/>
    </source>
</evidence>
<dbReference type="Gene3D" id="1.10.238.160">
    <property type="match status" value="1"/>
</dbReference>
<reference evidence="1 3" key="1">
    <citation type="submission" date="2017-01" db="EMBL/GenBank/DDBJ databases">
        <title>Complete genome sequence of esterase-producing bacterium Croceicoccus marinus E4A9.</title>
        <authorList>
            <person name="Wu Y.-H."/>
            <person name="Cheng H."/>
            <person name="Xu L."/>
            <person name="Huo Y.-Y."/>
            <person name="Wang C.-S."/>
            <person name="Xu X.-W."/>
        </authorList>
    </citation>
    <scope>NUCLEOTIDE SEQUENCE [LARGE SCALE GENOMIC DNA]</scope>
    <source>
        <strain evidence="1 3">E4A9</strain>
    </source>
</reference>